<proteinExistence type="predicted"/>
<sequence length="101" mass="10265">MIISYLCPYVCHSGGLPVLGGGGGGGGTPPPAASPSNVKIKAEPVSPPRAPDHLHRAPPAPPQTAPPAHLAGVIDGQSTFLSTVDVRGVGVTDPYRYCKYP</sequence>
<dbReference type="AlphaFoldDB" id="A0A4C1VU91"/>
<keyword evidence="3" id="KW-1185">Reference proteome</keyword>
<dbReference type="Proteomes" id="UP000299102">
    <property type="component" value="Unassembled WGS sequence"/>
</dbReference>
<evidence type="ECO:0000256" key="1">
    <source>
        <dbReference type="SAM" id="MobiDB-lite"/>
    </source>
</evidence>
<feature type="region of interest" description="Disordered" evidence="1">
    <location>
        <begin position="20"/>
        <end position="70"/>
    </location>
</feature>
<evidence type="ECO:0000313" key="3">
    <source>
        <dbReference type="Proteomes" id="UP000299102"/>
    </source>
</evidence>
<organism evidence="2 3">
    <name type="scientific">Eumeta variegata</name>
    <name type="common">Bagworm moth</name>
    <name type="synonym">Eumeta japonica</name>
    <dbReference type="NCBI Taxonomy" id="151549"/>
    <lineage>
        <taxon>Eukaryota</taxon>
        <taxon>Metazoa</taxon>
        <taxon>Ecdysozoa</taxon>
        <taxon>Arthropoda</taxon>
        <taxon>Hexapoda</taxon>
        <taxon>Insecta</taxon>
        <taxon>Pterygota</taxon>
        <taxon>Neoptera</taxon>
        <taxon>Endopterygota</taxon>
        <taxon>Lepidoptera</taxon>
        <taxon>Glossata</taxon>
        <taxon>Ditrysia</taxon>
        <taxon>Tineoidea</taxon>
        <taxon>Psychidae</taxon>
        <taxon>Oiketicinae</taxon>
        <taxon>Eumeta</taxon>
    </lineage>
</organism>
<comment type="caution">
    <text evidence="2">The sequence shown here is derived from an EMBL/GenBank/DDBJ whole genome shotgun (WGS) entry which is preliminary data.</text>
</comment>
<dbReference type="OrthoDB" id="1898716at2759"/>
<evidence type="ECO:0000313" key="2">
    <source>
        <dbReference type="EMBL" id="GBP42080.1"/>
    </source>
</evidence>
<reference evidence="2 3" key="1">
    <citation type="journal article" date="2019" name="Commun. Biol.">
        <title>The bagworm genome reveals a unique fibroin gene that provides high tensile strength.</title>
        <authorList>
            <person name="Kono N."/>
            <person name="Nakamura H."/>
            <person name="Ohtoshi R."/>
            <person name="Tomita M."/>
            <person name="Numata K."/>
            <person name="Arakawa K."/>
        </authorList>
    </citation>
    <scope>NUCLEOTIDE SEQUENCE [LARGE SCALE GENOMIC DNA]</scope>
</reference>
<gene>
    <name evidence="2" type="ORF">EVAR_29435_1</name>
</gene>
<protein>
    <submittedName>
        <fullName evidence="2">Uncharacterized protein</fullName>
    </submittedName>
</protein>
<dbReference type="EMBL" id="BGZK01000411">
    <property type="protein sequence ID" value="GBP42080.1"/>
    <property type="molecule type" value="Genomic_DNA"/>
</dbReference>
<accession>A0A4C1VU91</accession>
<name>A0A4C1VU91_EUMVA</name>